<dbReference type="Proteomes" id="UP001416858">
    <property type="component" value="Unassembled WGS sequence"/>
</dbReference>
<reference evidence="1 2" key="1">
    <citation type="submission" date="2024-02" db="EMBL/GenBank/DDBJ databases">
        <title>Rhodopirellula caenicola NBRC 110016.</title>
        <authorList>
            <person name="Ichikawa N."/>
            <person name="Katano-Makiyama Y."/>
            <person name="Hidaka K."/>
        </authorList>
    </citation>
    <scope>NUCLEOTIDE SEQUENCE [LARGE SCALE GENOMIC DNA]</scope>
    <source>
        <strain evidence="1 2">NBRC 110016</strain>
    </source>
</reference>
<evidence type="ECO:0000313" key="2">
    <source>
        <dbReference type="Proteomes" id="UP001416858"/>
    </source>
</evidence>
<proteinExistence type="predicted"/>
<comment type="caution">
    <text evidence="1">The sequence shown here is derived from an EMBL/GenBank/DDBJ whole genome shotgun (WGS) entry which is preliminary data.</text>
</comment>
<name>A0ABP9W2D2_9BACT</name>
<sequence length="94" mass="10149">MSRFSYLNEGQFALVALDPNTGIVLDQKSFGYSQLSRNSATTVDTLSEAETVAQEILKSGDILVLVFNKGGEQVLSFMNDAQGDKRGDVDTMPG</sequence>
<gene>
    <name evidence="1" type="ORF">Rcae01_05800</name>
</gene>
<keyword evidence="2" id="KW-1185">Reference proteome</keyword>
<dbReference type="EMBL" id="BAABRO010000021">
    <property type="protein sequence ID" value="GAA5510292.1"/>
    <property type="molecule type" value="Genomic_DNA"/>
</dbReference>
<organism evidence="1 2">
    <name type="scientific">Novipirellula caenicola</name>
    <dbReference type="NCBI Taxonomy" id="1536901"/>
    <lineage>
        <taxon>Bacteria</taxon>
        <taxon>Pseudomonadati</taxon>
        <taxon>Planctomycetota</taxon>
        <taxon>Planctomycetia</taxon>
        <taxon>Pirellulales</taxon>
        <taxon>Pirellulaceae</taxon>
        <taxon>Novipirellula</taxon>
    </lineage>
</organism>
<accession>A0ABP9W2D2</accession>
<evidence type="ECO:0000313" key="1">
    <source>
        <dbReference type="EMBL" id="GAA5510292.1"/>
    </source>
</evidence>
<dbReference type="RefSeq" id="WP_345688086.1">
    <property type="nucleotide sequence ID" value="NZ_BAABRO010000021.1"/>
</dbReference>
<protein>
    <submittedName>
        <fullName evidence="1">Uncharacterized protein</fullName>
    </submittedName>
</protein>